<evidence type="ECO:0000256" key="7">
    <source>
        <dbReference type="ARBA" id="ARBA00023274"/>
    </source>
</evidence>
<evidence type="ECO:0000256" key="9">
    <source>
        <dbReference type="HAMAP-Rule" id="MF_01318"/>
    </source>
</evidence>
<dbReference type="Gene3D" id="3.40.50.790">
    <property type="match status" value="1"/>
</dbReference>
<dbReference type="PANTHER" id="PTHR36427">
    <property type="entry name" value="54S RIBOSOMAL PROTEIN L1, MITOCHONDRIAL"/>
    <property type="match status" value="1"/>
</dbReference>
<dbReference type="CDD" id="cd00403">
    <property type="entry name" value="Ribosomal_L1"/>
    <property type="match status" value="1"/>
</dbReference>
<keyword evidence="3 9" id="KW-0699">rRNA-binding</keyword>
<keyword evidence="7 9" id="KW-0687">Ribonucleoprotein</keyword>
<evidence type="ECO:0000256" key="1">
    <source>
        <dbReference type="ARBA" id="ARBA00010531"/>
    </source>
</evidence>
<evidence type="ECO:0000256" key="10">
    <source>
        <dbReference type="RuleBase" id="RU000659"/>
    </source>
</evidence>
<keyword evidence="4 9" id="KW-0810">Translation regulation</keyword>
<dbReference type="NCBIfam" id="TIGR01169">
    <property type="entry name" value="rplA_bact"/>
    <property type="match status" value="1"/>
</dbReference>
<keyword evidence="5 9" id="KW-0694">RNA-binding</keyword>
<comment type="subunit">
    <text evidence="9">Part of the 50S ribosomal subunit.</text>
</comment>
<evidence type="ECO:0000256" key="6">
    <source>
        <dbReference type="ARBA" id="ARBA00022980"/>
    </source>
</evidence>
<comment type="caution">
    <text evidence="11">The sequence shown here is derived from an EMBL/GenBank/DDBJ whole genome shotgun (WGS) entry which is preliminary data.</text>
</comment>
<evidence type="ECO:0000313" key="11">
    <source>
        <dbReference type="EMBL" id="MFN2974684.1"/>
    </source>
</evidence>
<dbReference type="RefSeq" id="WP_344687401.1">
    <property type="nucleotide sequence ID" value="NZ_JAGSYB010000001.1"/>
</dbReference>
<organism evidence="11 12">
    <name type="scientific">Terriglobus aquaticus</name>
    <dbReference type="NCBI Taxonomy" id="940139"/>
    <lineage>
        <taxon>Bacteria</taxon>
        <taxon>Pseudomonadati</taxon>
        <taxon>Acidobacteriota</taxon>
        <taxon>Terriglobia</taxon>
        <taxon>Terriglobales</taxon>
        <taxon>Acidobacteriaceae</taxon>
        <taxon>Terriglobus</taxon>
    </lineage>
</organism>
<name>A0ABW9KGC9_9BACT</name>
<evidence type="ECO:0000256" key="2">
    <source>
        <dbReference type="ARBA" id="ARBA00022491"/>
    </source>
</evidence>
<dbReference type="InterPro" id="IPR005878">
    <property type="entry name" value="Ribosom_uL1_bac-type"/>
</dbReference>
<dbReference type="Gene3D" id="3.30.190.20">
    <property type="match status" value="1"/>
</dbReference>
<dbReference type="InterPro" id="IPR023674">
    <property type="entry name" value="Ribosomal_uL1-like"/>
</dbReference>
<dbReference type="GO" id="GO:0005840">
    <property type="term" value="C:ribosome"/>
    <property type="evidence" value="ECO:0007669"/>
    <property type="project" value="UniProtKB-KW"/>
</dbReference>
<dbReference type="InterPro" id="IPR002143">
    <property type="entry name" value="Ribosomal_uL1"/>
</dbReference>
<keyword evidence="6 9" id="KW-0689">Ribosomal protein</keyword>
<comment type="function">
    <text evidence="9">Protein L1 is also a translational repressor protein, it controls the translation of the L11 operon by binding to its mRNA.</text>
</comment>
<reference evidence="11 12" key="1">
    <citation type="submission" date="2024-12" db="EMBL/GenBank/DDBJ databases">
        <authorList>
            <person name="Lee Y."/>
        </authorList>
    </citation>
    <scope>NUCLEOTIDE SEQUENCE [LARGE SCALE GENOMIC DNA]</scope>
    <source>
        <strain evidence="11 12">03SUJ4</strain>
    </source>
</reference>
<dbReference type="SUPFAM" id="SSF56808">
    <property type="entry name" value="Ribosomal protein L1"/>
    <property type="match status" value="1"/>
</dbReference>
<evidence type="ECO:0000256" key="5">
    <source>
        <dbReference type="ARBA" id="ARBA00022884"/>
    </source>
</evidence>
<dbReference type="Pfam" id="PF00687">
    <property type="entry name" value="Ribosomal_L1"/>
    <property type="match status" value="1"/>
</dbReference>
<accession>A0ABW9KGC9</accession>
<dbReference type="PIRSF" id="PIRSF002155">
    <property type="entry name" value="Ribosomal_L1"/>
    <property type="match status" value="1"/>
</dbReference>
<keyword evidence="12" id="KW-1185">Reference proteome</keyword>
<dbReference type="PROSITE" id="PS01199">
    <property type="entry name" value="RIBOSOMAL_L1"/>
    <property type="match status" value="1"/>
</dbReference>
<dbReference type="HAMAP" id="MF_01318_B">
    <property type="entry name" value="Ribosomal_uL1_B"/>
    <property type="match status" value="1"/>
</dbReference>
<comment type="function">
    <text evidence="9">Binds directly to 23S rRNA. The L1 stalk is quite mobile in the ribosome, and is involved in E site tRNA release.</text>
</comment>
<dbReference type="Proteomes" id="UP001634747">
    <property type="component" value="Unassembled WGS sequence"/>
</dbReference>
<dbReference type="InterPro" id="IPR023673">
    <property type="entry name" value="Ribosomal_uL1_CS"/>
</dbReference>
<sequence length="243" mass="25983">MGDKEIGMARKISKNLAKARAAVEPRPYLLNDAVPLIQQIKYAKFDENVDLTLRLGVDTRHADQMVRGTVILPHGLGKTKTVAVISTAENQRIAQEAGADIVGGEELVERIQKESWTDFDALIATPDMMRSIGRLGKVLGPRGLMPNPKTGTVTTDVAAAVKEIKAGKVEFRADKTALVHVPVGKSSFEPQKLIENAMTVITSVVKAKPAAAKGKYVKGIFMSSTMGPGIEIDQAVVDAAGKA</sequence>
<evidence type="ECO:0000256" key="3">
    <source>
        <dbReference type="ARBA" id="ARBA00022730"/>
    </source>
</evidence>
<keyword evidence="9" id="KW-0820">tRNA-binding</keyword>
<evidence type="ECO:0000313" key="12">
    <source>
        <dbReference type="Proteomes" id="UP001634747"/>
    </source>
</evidence>
<comment type="similarity">
    <text evidence="1 9 10">Belongs to the universal ribosomal protein uL1 family.</text>
</comment>
<dbReference type="EMBL" id="JBJYXY010000001">
    <property type="protein sequence ID" value="MFN2974684.1"/>
    <property type="molecule type" value="Genomic_DNA"/>
</dbReference>
<gene>
    <name evidence="9 11" type="primary">rplA</name>
    <name evidence="11" type="ORF">ACK2TP_02825</name>
</gene>
<protein>
    <recommendedName>
        <fullName evidence="8 9">Large ribosomal subunit protein uL1</fullName>
    </recommendedName>
</protein>
<evidence type="ECO:0000256" key="4">
    <source>
        <dbReference type="ARBA" id="ARBA00022845"/>
    </source>
</evidence>
<dbReference type="PANTHER" id="PTHR36427:SF3">
    <property type="entry name" value="LARGE RIBOSOMAL SUBUNIT PROTEIN UL1M"/>
    <property type="match status" value="1"/>
</dbReference>
<keyword evidence="2 9" id="KW-0678">Repressor</keyword>
<dbReference type="InterPro" id="IPR016095">
    <property type="entry name" value="Ribosomal_uL1_3-a/b-sand"/>
</dbReference>
<dbReference type="InterPro" id="IPR028364">
    <property type="entry name" value="Ribosomal_uL1/biogenesis"/>
</dbReference>
<proteinExistence type="inferred from homology"/>
<evidence type="ECO:0000256" key="8">
    <source>
        <dbReference type="ARBA" id="ARBA00035241"/>
    </source>
</evidence>